<dbReference type="EMBL" id="JAQQWE010000004">
    <property type="protein sequence ID" value="KAK7957313.1"/>
    <property type="molecule type" value="Genomic_DNA"/>
</dbReference>
<dbReference type="GeneID" id="92075819"/>
<keyword evidence="2" id="KW-1185">Reference proteome</keyword>
<protein>
    <submittedName>
        <fullName evidence="1">Uncharacterized protein</fullName>
    </submittedName>
</protein>
<comment type="caution">
    <text evidence="1">The sequence shown here is derived from an EMBL/GenBank/DDBJ whole genome shotgun (WGS) entry which is preliminary data.</text>
</comment>
<dbReference type="Proteomes" id="UP001391051">
    <property type="component" value="Unassembled WGS sequence"/>
</dbReference>
<gene>
    <name evidence="1" type="ORF">PG986_006535</name>
</gene>
<name>A0ABR1QL20_9PEZI</name>
<reference evidence="1 2" key="1">
    <citation type="submission" date="2023-01" db="EMBL/GenBank/DDBJ databases">
        <title>Analysis of 21 Apiospora genomes using comparative genomics revels a genus with tremendous synthesis potential of carbohydrate active enzymes and secondary metabolites.</title>
        <authorList>
            <person name="Sorensen T."/>
        </authorList>
    </citation>
    <scope>NUCLEOTIDE SEQUENCE [LARGE SCALE GENOMIC DNA]</scope>
    <source>
        <strain evidence="1 2">CBS 24483</strain>
    </source>
</reference>
<organism evidence="1 2">
    <name type="scientific">Apiospora aurea</name>
    <dbReference type="NCBI Taxonomy" id="335848"/>
    <lineage>
        <taxon>Eukaryota</taxon>
        <taxon>Fungi</taxon>
        <taxon>Dikarya</taxon>
        <taxon>Ascomycota</taxon>
        <taxon>Pezizomycotina</taxon>
        <taxon>Sordariomycetes</taxon>
        <taxon>Xylariomycetidae</taxon>
        <taxon>Amphisphaeriales</taxon>
        <taxon>Apiosporaceae</taxon>
        <taxon>Apiospora</taxon>
    </lineage>
</organism>
<sequence>MGWGHLAGDPSTVVGYIENENSTPVRDDAFLARGSYVSDAFKQIEAQCGKGAPGTIGQKGTGLVVGFLPKTVGRDCNDPHCRDKLWLGPTQC</sequence>
<evidence type="ECO:0000313" key="1">
    <source>
        <dbReference type="EMBL" id="KAK7957313.1"/>
    </source>
</evidence>
<evidence type="ECO:0000313" key="2">
    <source>
        <dbReference type="Proteomes" id="UP001391051"/>
    </source>
</evidence>
<dbReference type="RefSeq" id="XP_066702619.1">
    <property type="nucleotide sequence ID" value="XM_066842757.1"/>
</dbReference>
<proteinExistence type="predicted"/>
<accession>A0ABR1QL20</accession>